<dbReference type="SUPFAM" id="SSF81296">
    <property type="entry name" value="E set domains"/>
    <property type="match status" value="1"/>
</dbReference>
<dbReference type="Gene3D" id="3.20.20.80">
    <property type="entry name" value="Glycosidases"/>
    <property type="match status" value="1"/>
</dbReference>
<dbReference type="Pfam" id="PF18448">
    <property type="entry name" value="CBM46"/>
    <property type="match status" value="1"/>
</dbReference>
<evidence type="ECO:0000256" key="3">
    <source>
        <dbReference type="ARBA" id="ARBA00022801"/>
    </source>
</evidence>
<dbReference type="GO" id="GO:0030245">
    <property type="term" value="P:cellulose catabolic process"/>
    <property type="evidence" value="ECO:0007669"/>
    <property type="project" value="UniProtKB-KW"/>
</dbReference>
<sequence length="582" mass="63232">MTHDLTRARHRAGKAGLATTAALLLLAPATLGTDAFAAERATPPASTDATPMVHNRAMDAVAQMQPSWNMGNSLDAIPDETSWGNPPATKALFDDIKSQGFHSVRIPVTWSNHQSATAPYTIDPAYLARVKQVVDFALADGLYVDMNVHHDSWQWITNMPTQHDQVLARFNATWTQIADTFRNESDRLLFESVNEPGFTNTTGDAQKMALLDELNNSFHSVVRQSGGKNGTRLLILPPVGSSPDQTLMEHLAADMATLHDPNLVATVHYYGFWPFSVNIAGFTTFNAQTQQDLTDAFNRMRDIFTSKGIPVYLGEYGLLSEPNSGIVERGEMLKYYQEVAYQARLDHVTTALWDDGNFLDRNALQWRDPALYSWIRSSYRTESGTASTDQVFVPKSGPVNAQTLTLDLNGKGFQGIWQGGTRLVRGRDYAVSGNQLTLTAAELAKLTGSGAYGVDSTLQVRFSGGLPWQIQVITNDTPVLSAATGTSTSFSLPTQFRGDRLATMEATYADGTGAGPASWTTYQEFGTSFSPDYTGGALSLTSAFLSALKDGAPVTLTFHFWSGATVTYHVTKSGTSVTGTTS</sequence>
<dbReference type="RefSeq" id="WP_111507405.1">
    <property type="nucleotide sequence ID" value="NZ_QKYN01000189.1"/>
</dbReference>
<feature type="domain" description="Glycoside hydrolase family 5" evidence="10">
    <location>
        <begin position="80"/>
        <end position="354"/>
    </location>
</feature>
<name>A0A2X0J0S5_9ACTN</name>
<dbReference type="PANTHER" id="PTHR31297">
    <property type="entry name" value="GLUCAN ENDO-1,6-BETA-GLUCOSIDASE B"/>
    <property type="match status" value="1"/>
</dbReference>
<organism evidence="13 14">
    <name type="scientific">Streptacidiphilus pinicola</name>
    <dbReference type="NCBI Taxonomy" id="2219663"/>
    <lineage>
        <taxon>Bacteria</taxon>
        <taxon>Bacillati</taxon>
        <taxon>Actinomycetota</taxon>
        <taxon>Actinomycetes</taxon>
        <taxon>Kitasatosporales</taxon>
        <taxon>Streptomycetaceae</taxon>
        <taxon>Streptacidiphilus</taxon>
    </lineage>
</organism>
<evidence type="ECO:0000256" key="8">
    <source>
        <dbReference type="RuleBase" id="RU361153"/>
    </source>
</evidence>
<dbReference type="AlphaFoldDB" id="A0A2X0J0S5"/>
<feature type="chain" id="PRO_5016068427" evidence="9">
    <location>
        <begin position="38"/>
        <end position="582"/>
    </location>
</feature>
<dbReference type="Proteomes" id="UP000248889">
    <property type="component" value="Unassembled WGS sequence"/>
</dbReference>
<feature type="domain" description="Carbohydrate binding X2" evidence="11">
    <location>
        <begin position="387"/>
        <end position="472"/>
    </location>
</feature>
<proteinExistence type="inferred from homology"/>
<feature type="signal peptide" evidence="9">
    <location>
        <begin position="1"/>
        <end position="37"/>
    </location>
</feature>
<evidence type="ECO:0000256" key="7">
    <source>
        <dbReference type="ARBA" id="ARBA00023326"/>
    </source>
</evidence>
<keyword evidence="4" id="KW-0136">Cellulose degradation</keyword>
<evidence type="ECO:0000313" key="14">
    <source>
        <dbReference type="Proteomes" id="UP000248889"/>
    </source>
</evidence>
<dbReference type="OrthoDB" id="9800955at2"/>
<comment type="similarity">
    <text evidence="1 8">Belongs to the glycosyl hydrolase 5 (cellulase A) family.</text>
</comment>
<dbReference type="PIRSF" id="PIRSF001043">
    <property type="entry name" value="Endoglucanase_B"/>
    <property type="match status" value="1"/>
</dbReference>
<dbReference type="Pfam" id="PF03442">
    <property type="entry name" value="CBM_X2"/>
    <property type="match status" value="1"/>
</dbReference>
<gene>
    <name evidence="13" type="ORF">DN069_35640</name>
</gene>
<evidence type="ECO:0000313" key="13">
    <source>
        <dbReference type="EMBL" id="RAG80908.1"/>
    </source>
</evidence>
<dbReference type="InterPro" id="IPR001547">
    <property type="entry name" value="Glyco_hydro_5"/>
</dbReference>
<dbReference type="InterPro" id="IPR014756">
    <property type="entry name" value="Ig_E-set"/>
</dbReference>
<evidence type="ECO:0000256" key="9">
    <source>
        <dbReference type="SAM" id="SignalP"/>
    </source>
</evidence>
<dbReference type="GO" id="GO:0008422">
    <property type="term" value="F:beta-glucosidase activity"/>
    <property type="evidence" value="ECO:0007669"/>
    <property type="project" value="TreeGrafter"/>
</dbReference>
<protein>
    <submittedName>
        <fullName evidence="13">Cellulase</fullName>
    </submittedName>
</protein>
<dbReference type="InterPro" id="IPR017853">
    <property type="entry name" value="GH"/>
</dbReference>
<evidence type="ECO:0000256" key="5">
    <source>
        <dbReference type="ARBA" id="ARBA00023277"/>
    </source>
</evidence>
<dbReference type="Pfam" id="PF00150">
    <property type="entry name" value="Cellulase"/>
    <property type="match status" value="1"/>
</dbReference>
<dbReference type="InterPro" id="IPR005102">
    <property type="entry name" value="Carbo-bd_X2"/>
</dbReference>
<dbReference type="InterPro" id="IPR013783">
    <property type="entry name" value="Ig-like_fold"/>
</dbReference>
<evidence type="ECO:0000259" key="10">
    <source>
        <dbReference type="Pfam" id="PF00150"/>
    </source>
</evidence>
<dbReference type="InterPro" id="IPR050386">
    <property type="entry name" value="Glycosyl_hydrolase_5"/>
</dbReference>
<evidence type="ECO:0000256" key="2">
    <source>
        <dbReference type="ARBA" id="ARBA00022729"/>
    </source>
</evidence>
<evidence type="ECO:0000256" key="4">
    <source>
        <dbReference type="ARBA" id="ARBA00023001"/>
    </source>
</evidence>
<feature type="domain" description="Endoglucanase B carbohydrate binding" evidence="12">
    <location>
        <begin position="476"/>
        <end position="580"/>
    </location>
</feature>
<keyword evidence="14" id="KW-1185">Reference proteome</keyword>
<evidence type="ECO:0000259" key="12">
    <source>
        <dbReference type="Pfam" id="PF18448"/>
    </source>
</evidence>
<comment type="caution">
    <text evidence="13">The sequence shown here is derived from an EMBL/GenBank/DDBJ whole genome shotgun (WGS) entry which is preliminary data.</text>
</comment>
<reference evidence="13 14" key="1">
    <citation type="submission" date="2018-06" db="EMBL/GenBank/DDBJ databases">
        <title>Streptacidiphilus pinicola sp. nov., isolated from pine grove soil.</title>
        <authorList>
            <person name="Roh S.G."/>
            <person name="Park S."/>
            <person name="Kim M.-K."/>
            <person name="Yun B.-R."/>
            <person name="Park J."/>
            <person name="Kim M.J."/>
            <person name="Kim Y.S."/>
            <person name="Kim S.B."/>
        </authorList>
    </citation>
    <scope>NUCLEOTIDE SEQUENCE [LARGE SCALE GENOMIC DNA]</scope>
    <source>
        <strain evidence="13 14">MMS16-CNU450</strain>
    </source>
</reference>
<dbReference type="GO" id="GO:0005576">
    <property type="term" value="C:extracellular region"/>
    <property type="evidence" value="ECO:0007669"/>
    <property type="project" value="TreeGrafter"/>
</dbReference>
<dbReference type="PANTHER" id="PTHR31297:SF41">
    <property type="entry name" value="ENDOGLUCANASE, PUTATIVE (AFU_ORTHOLOGUE AFUA_5G01830)-RELATED"/>
    <property type="match status" value="1"/>
</dbReference>
<dbReference type="InterPro" id="IPR016282">
    <property type="entry name" value="Glyco_hydro_5_endoGlcnase_B"/>
</dbReference>
<keyword evidence="6 8" id="KW-0326">Glycosidase</keyword>
<evidence type="ECO:0000259" key="11">
    <source>
        <dbReference type="Pfam" id="PF03442"/>
    </source>
</evidence>
<keyword evidence="5" id="KW-0119">Carbohydrate metabolism</keyword>
<keyword evidence="2 9" id="KW-0732">Signal</keyword>
<keyword evidence="7" id="KW-0624">Polysaccharide degradation</keyword>
<evidence type="ECO:0000256" key="6">
    <source>
        <dbReference type="ARBA" id="ARBA00023295"/>
    </source>
</evidence>
<evidence type="ECO:0000256" key="1">
    <source>
        <dbReference type="ARBA" id="ARBA00005641"/>
    </source>
</evidence>
<accession>A0A2X0J0S5</accession>
<dbReference type="InterPro" id="IPR040946">
    <property type="entry name" value="CBM46"/>
</dbReference>
<dbReference type="GO" id="GO:0009986">
    <property type="term" value="C:cell surface"/>
    <property type="evidence" value="ECO:0007669"/>
    <property type="project" value="TreeGrafter"/>
</dbReference>
<dbReference type="EMBL" id="QKYN01000189">
    <property type="protein sequence ID" value="RAG80908.1"/>
    <property type="molecule type" value="Genomic_DNA"/>
</dbReference>
<dbReference type="SUPFAM" id="SSF51445">
    <property type="entry name" value="(Trans)glycosidases"/>
    <property type="match status" value="1"/>
</dbReference>
<dbReference type="Gene3D" id="2.60.40.10">
    <property type="entry name" value="Immunoglobulins"/>
    <property type="match status" value="2"/>
</dbReference>
<keyword evidence="3 8" id="KW-0378">Hydrolase</keyword>